<keyword evidence="1" id="KW-0812">Transmembrane</keyword>
<reference evidence="2 3" key="1">
    <citation type="submission" date="2018-11" db="EMBL/GenBank/DDBJ databases">
        <title>Genomic Encyclopedia of Type Strains, Phase IV (KMG-IV): sequencing the most valuable type-strain genomes for metagenomic binning, comparative biology and taxonomic classification.</title>
        <authorList>
            <person name="Goeker M."/>
        </authorList>
    </citation>
    <scope>NUCLEOTIDE SEQUENCE [LARGE SCALE GENOMIC DNA]</scope>
    <source>
        <strain evidence="2 3">DSM 16974</strain>
    </source>
</reference>
<dbReference type="OrthoDB" id="283083at2"/>
<name>A0A3N1NXZ2_9GAMM</name>
<evidence type="ECO:0000313" key="2">
    <source>
        <dbReference type="EMBL" id="ROQ20281.1"/>
    </source>
</evidence>
<evidence type="ECO:0000256" key="1">
    <source>
        <dbReference type="SAM" id="Phobius"/>
    </source>
</evidence>
<proteinExistence type="predicted"/>
<accession>A0A3N1NXZ2</accession>
<comment type="caution">
    <text evidence="2">The sequence shown here is derived from an EMBL/GenBank/DDBJ whole genome shotgun (WGS) entry which is preliminary data.</text>
</comment>
<dbReference type="InterPro" id="IPR025489">
    <property type="entry name" value="DUF4381"/>
</dbReference>
<keyword evidence="3" id="KW-1185">Reference proteome</keyword>
<dbReference type="Pfam" id="PF14316">
    <property type="entry name" value="DUF4381"/>
    <property type="match status" value="1"/>
</dbReference>
<feature type="transmembrane region" description="Helical" evidence="1">
    <location>
        <begin position="26"/>
        <end position="47"/>
    </location>
</feature>
<sequence length="181" mass="21042">MNPQDPLAQLNDIHLPEPIGWWPLAWGWWLLIALLLIVLGALLWQGYRRQRRQRYRRQAMALLEHAYRDYQRSDPGPTTRRHYVQQVSQLLRRTALSALPEAREAELAALKGPQWLRFLDAGAGLEPAFTEGPGHILADGPYQPDPKVDVEALHQLAAQWIRRHRLSERRVQQWLAEVHHA</sequence>
<dbReference type="EMBL" id="RJUK01000001">
    <property type="protein sequence ID" value="ROQ20281.1"/>
    <property type="molecule type" value="Genomic_DNA"/>
</dbReference>
<protein>
    <submittedName>
        <fullName evidence="2">Uncharacterized protein DUF4381</fullName>
    </submittedName>
</protein>
<evidence type="ECO:0000313" key="3">
    <source>
        <dbReference type="Proteomes" id="UP000273643"/>
    </source>
</evidence>
<dbReference type="RefSeq" id="WP_123637465.1">
    <property type="nucleotide sequence ID" value="NZ_JBHYFO010000002.1"/>
</dbReference>
<keyword evidence="1" id="KW-0472">Membrane</keyword>
<dbReference type="AlphaFoldDB" id="A0A3N1NXZ2"/>
<organism evidence="2 3">
    <name type="scientific">Marinimicrobium koreense</name>
    <dbReference type="NCBI Taxonomy" id="306545"/>
    <lineage>
        <taxon>Bacteria</taxon>
        <taxon>Pseudomonadati</taxon>
        <taxon>Pseudomonadota</taxon>
        <taxon>Gammaproteobacteria</taxon>
        <taxon>Cellvibrionales</taxon>
        <taxon>Cellvibrionaceae</taxon>
        <taxon>Marinimicrobium</taxon>
    </lineage>
</organism>
<dbReference type="Proteomes" id="UP000273643">
    <property type="component" value="Unassembled WGS sequence"/>
</dbReference>
<gene>
    <name evidence="2" type="ORF">EDC38_0882</name>
</gene>
<keyword evidence="1" id="KW-1133">Transmembrane helix</keyword>